<evidence type="ECO:0000313" key="1">
    <source>
        <dbReference type="EMBL" id="CAB4638564.1"/>
    </source>
</evidence>
<proteinExistence type="predicted"/>
<gene>
    <name evidence="1" type="ORF">UFOPK1906_01938</name>
</gene>
<accession>A0A6J6JQI9</accession>
<organism evidence="1">
    <name type="scientific">freshwater metagenome</name>
    <dbReference type="NCBI Taxonomy" id="449393"/>
    <lineage>
        <taxon>unclassified sequences</taxon>
        <taxon>metagenomes</taxon>
        <taxon>ecological metagenomes</taxon>
    </lineage>
</organism>
<name>A0A6J6JQI9_9ZZZZ</name>
<dbReference type="AlphaFoldDB" id="A0A6J6JQI9"/>
<reference evidence="1" key="1">
    <citation type="submission" date="2020-05" db="EMBL/GenBank/DDBJ databases">
        <authorList>
            <person name="Chiriac C."/>
            <person name="Salcher M."/>
            <person name="Ghai R."/>
            <person name="Kavagutti S V."/>
        </authorList>
    </citation>
    <scope>NUCLEOTIDE SEQUENCE</scope>
</reference>
<protein>
    <submittedName>
        <fullName evidence="1">Unannotated protein</fullName>
    </submittedName>
</protein>
<sequence>MPGSSGRAFGVTGEKRRDLDRHVTVYAVACVVDGTQETKNIVDVGNNKLPVSICY</sequence>
<dbReference type="EMBL" id="CAEZVC010000200">
    <property type="protein sequence ID" value="CAB4638564.1"/>
    <property type="molecule type" value="Genomic_DNA"/>
</dbReference>